<sequence length="269" mass="28951">MIHTEAERQFYLGVAGVRLWYARSPLPGAAPSPEFEFPQEVSPSPEELPAGTEPRAPVAPAVTRKPSGKSAKPARAVNLQSLMETSVPEPSSATATPSSAGPEPEAEPEADAAANESRRSVDGSKAAPFRQKLNLRLWIGRRFVLVTDLSGEASLRLQETLAGNILKSVGDQEARELGPVLWPVFNNPLIPGNRLADLIDVLSGVLEPVEAQQMILLGVPDSGDQSGAEHWFAQALGRKPELVFPHTLAELAGNPELKKKLWQLLKPFA</sequence>
<protein>
    <recommendedName>
        <fullName evidence="4">2-isopropylmalate synthase</fullName>
    </recommendedName>
</protein>
<organism evidence="2 3">
    <name type="scientific">Marinobacter pelagius</name>
    <dbReference type="NCBI Taxonomy" id="379482"/>
    <lineage>
        <taxon>Bacteria</taxon>
        <taxon>Pseudomonadati</taxon>
        <taxon>Pseudomonadota</taxon>
        <taxon>Gammaproteobacteria</taxon>
        <taxon>Pseudomonadales</taxon>
        <taxon>Marinobacteraceae</taxon>
        <taxon>Marinobacter</taxon>
    </lineage>
</organism>
<evidence type="ECO:0000313" key="2">
    <source>
        <dbReference type="EMBL" id="SFN38342.1"/>
    </source>
</evidence>
<dbReference type="AlphaFoldDB" id="A0A1I4YJZ5"/>
<name>A0A1I4YJZ5_9GAMM</name>
<evidence type="ECO:0000313" key="3">
    <source>
        <dbReference type="Proteomes" id="UP000199339"/>
    </source>
</evidence>
<dbReference type="RefSeq" id="WP_092005375.1">
    <property type="nucleotide sequence ID" value="NZ_FOUR01000007.1"/>
</dbReference>
<evidence type="ECO:0000256" key="1">
    <source>
        <dbReference type="SAM" id="MobiDB-lite"/>
    </source>
</evidence>
<feature type="compositionally biased region" description="Low complexity" evidence="1">
    <location>
        <begin position="85"/>
        <end position="103"/>
    </location>
</feature>
<evidence type="ECO:0008006" key="4">
    <source>
        <dbReference type="Google" id="ProtNLM"/>
    </source>
</evidence>
<keyword evidence="3" id="KW-1185">Reference proteome</keyword>
<dbReference type="EMBL" id="FOUR01000007">
    <property type="protein sequence ID" value="SFN38342.1"/>
    <property type="molecule type" value="Genomic_DNA"/>
</dbReference>
<feature type="region of interest" description="Disordered" evidence="1">
    <location>
        <begin position="28"/>
        <end position="125"/>
    </location>
</feature>
<gene>
    <name evidence="2" type="ORF">SAMN04487961_2989</name>
</gene>
<dbReference type="OrthoDB" id="6362681at2"/>
<accession>A0A1I4YJZ5</accession>
<reference evidence="3" key="1">
    <citation type="submission" date="2016-10" db="EMBL/GenBank/DDBJ databases">
        <authorList>
            <person name="Varghese N."/>
            <person name="Submissions S."/>
        </authorList>
    </citation>
    <scope>NUCLEOTIDE SEQUENCE [LARGE SCALE GENOMIC DNA]</scope>
    <source>
        <strain evidence="3">CGMCC 1.6775</strain>
    </source>
</reference>
<proteinExistence type="predicted"/>
<dbReference type="Proteomes" id="UP000199339">
    <property type="component" value="Unassembled WGS sequence"/>
</dbReference>